<feature type="transmembrane region" description="Helical" evidence="1">
    <location>
        <begin position="158"/>
        <end position="178"/>
    </location>
</feature>
<feature type="transmembrane region" description="Helical" evidence="1">
    <location>
        <begin position="86"/>
        <end position="107"/>
    </location>
</feature>
<dbReference type="eggNOG" id="ENOG502ZC42">
    <property type="taxonomic scope" value="Bacteria"/>
</dbReference>
<keyword evidence="3" id="KW-1185">Reference proteome</keyword>
<evidence type="ECO:0000313" key="3">
    <source>
        <dbReference type="Proteomes" id="UP000006281"/>
    </source>
</evidence>
<name>K0K9N3_SACES</name>
<keyword evidence="1" id="KW-0472">Membrane</keyword>
<keyword evidence="1" id="KW-0812">Transmembrane</keyword>
<sequence length="325" mass="35273">MRHLPETRTLYRMTKTWHRPTLWLARVMAALTLVALGGLLFDGRVLQGSPVWLKPLKFALSLTLYSATLSWMLSLAHKGKRWTSGLGTTIAAIMFADVGMIVVQAARGTFSHYNTSQDFWNVLTQNMFKYTIPVMFLANVALAVVLSFQKLRDRQTTWGVRTGLYLAVLGMASGYLMAGQGKRATTTDATGHEIVLRGGNTVGAPDGGEHMPVTAWSTTGGDLRIPHFFGMHGLQVMILVAFAVTALALSERARVRLVGVAAAGYTGTFALLTWQAMRGEPLVHPSTLTLVLFAGLVALVAAGVAWTVTLEKATPAPVRLPVRPR</sequence>
<evidence type="ECO:0000313" key="2">
    <source>
        <dbReference type="EMBL" id="CCH34247.1"/>
    </source>
</evidence>
<feature type="transmembrane region" description="Helical" evidence="1">
    <location>
        <begin position="56"/>
        <end position="74"/>
    </location>
</feature>
<dbReference type="Proteomes" id="UP000006281">
    <property type="component" value="Chromosome"/>
</dbReference>
<proteinExistence type="predicted"/>
<protein>
    <submittedName>
        <fullName evidence="2">Putative secreted protein</fullName>
    </submittedName>
</protein>
<feature type="transmembrane region" description="Helical" evidence="1">
    <location>
        <begin position="257"/>
        <end position="276"/>
    </location>
</feature>
<feature type="transmembrane region" description="Helical" evidence="1">
    <location>
        <begin position="127"/>
        <end position="146"/>
    </location>
</feature>
<keyword evidence="1" id="KW-1133">Transmembrane helix</keyword>
<reference evidence="2 3" key="1">
    <citation type="journal article" date="2012" name="BMC Genomics">
        <title>Complete genome sequence of Saccharothrix espanaensis DSM 44229T and comparison to the other completely sequenced Pseudonocardiaceae.</title>
        <authorList>
            <person name="Strobel T."/>
            <person name="Al-Dilaimi A."/>
            <person name="Blom J."/>
            <person name="Gessner A."/>
            <person name="Kalinowski J."/>
            <person name="Luzhetska M."/>
            <person name="Puhler A."/>
            <person name="Szczepanowski R."/>
            <person name="Bechthold A."/>
            <person name="Ruckert C."/>
        </authorList>
    </citation>
    <scope>NUCLEOTIDE SEQUENCE [LARGE SCALE GENOMIC DNA]</scope>
    <source>
        <strain evidence="3">ATCC 51144 / DSM 44229 / JCM 9112 / NBRC 15066 / NRRL 15764</strain>
    </source>
</reference>
<dbReference type="KEGG" id="sesp:BN6_70110"/>
<feature type="transmembrane region" description="Helical" evidence="1">
    <location>
        <begin position="288"/>
        <end position="310"/>
    </location>
</feature>
<feature type="transmembrane region" description="Helical" evidence="1">
    <location>
        <begin position="229"/>
        <end position="250"/>
    </location>
</feature>
<dbReference type="HOGENOM" id="CLU_076890_0_0_11"/>
<dbReference type="STRING" id="1179773.BN6_70110"/>
<evidence type="ECO:0000256" key="1">
    <source>
        <dbReference type="SAM" id="Phobius"/>
    </source>
</evidence>
<feature type="transmembrane region" description="Helical" evidence="1">
    <location>
        <begin position="21"/>
        <end position="41"/>
    </location>
</feature>
<organism evidence="2 3">
    <name type="scientific">Saccharothrix espanaensis (strain ATCC 51144 / DSM 44229 / JCM 9112 / NBRC 15066 / NRRL 15764)</name>
    <dbReference type="NCBI Taxonomy" id="1179773"/>
    <lineage>
        <taxon>Bacteria</taxon>
        <taxon>Bacillati</taxon>
        <taxon>Actinomycetota</taxon>
        <taxon>Actinomycetes</taxon>
        <taxon>Pseudonocardiales</taxon>
        <taxon>Pseudonocardiaceae</taxon>
        <taxon>Saccharothrix</taxon>
    </lineage>
</organism>
<dbReference type="EMBL" id="HE804045">
    <property type="protein sequence ID" value="CCH34247.1"/>
    <property type="molecule type" value="Genomic_DNA"/>
</dbReference>
<gene>
    <name evidence="2" type="ordered locus">BN6_70110</name>
</gene>
<dbReference type="AlphaFoldDB" id="K0K9N3"/>
<accession>K0K9N3</accession>